<dbReference type="AlphaFoldDB" id="A0A7S3WYH4"/>
<name>A0A7S3WYH4_EMIHU</name>
<sequence>MRLRSPCSASSPRLGGLEQGEEEAEEAVEEAAAAEAAAEQVALLRLVVDESSLLSGQQPAESESVWLLQAALCHWLYSRDGWRGASQPPPSLLRTSLRLMHFLGPLLAAAPAAAALRRTFQRAVECGWRQALLEPLRKQPPDWTQFRAVLGGLPPEAAALRDEVSHLLPRRGAAGGGRIAISTYSASHPLQDLLRALGELLPQVQPLLPTPRLVAREARREPTRGGFVDAGSCSVEVEPGAVVPRGE</sequence>
<evidence type="ECO:0000256" key="1">
    <source>
        <dbReference type="SAM" id="MobiDB-lite"/>
    </source>
</evidence>
<reference evidence="2" key="1">
    <citation type="submission" date="2021-01" db="EMBL/GenBank/DDBJ databases">
        <authorList>
            <person name="Corre E."/>
            <person name="Pelletier E."/>
            <person name="Niang G."/>
            <person name="Scheremetjew M."/>
            <person name="Finn R."/>
            <person name="Kale V."/>
            <person name="Holt S."/>
            <person name="Cochrane G."/>
            <person name="Meng A."/>
            <person name="Brown T."/>
            <person name="Cohen L."/>
        </authorList>
    </citation>
    <scope>NUCLEOTIDE SEQUENCE</scope>
    <source>
        <strain evidence="2">379</strain>
    </source>
</reference>
<gene>
    <name evidence="2" type="ORF">EHUX00137_LOCUS38587</name>
</gene>
<feature type="region of interest" description="Disordered" evidence="1">
    <location>
        <begin position="1"/>
        <end position="27"/>
    </location>
</feature>
<proteinExistence type="predicted"/>
<accession>A0A7S3WYH4</accession>
<organism evidence="2">
    <name type="scientific">Emiliania huxleyi</name>
    <name type="common">Coccolithophore</name>
    <name type="synonym">Pontosphaera huxleyi</name>
    <dbReference type="NCBI Taxonomy" id="2903"/>
    <lineage>
        <taxon>Eukaryota</taxon>
        <taxon>Haptista</taxon>
        <taxon>Haptophyta</taxon>
        <taxon>Prymnesiophyceae</taxon>
        <taxon>Isochrysidales</taxon>
        <taxon>Noelaerhabdaceae</taxon>
        <taxon>Emiliania</taxon>
    </lineage>
</organism>
<dbReference type="EMBL" id="HBIR01049440">
    <property type="protein sequence ID" value="CAE0584530.1"/>
    <property type="molecule type" value="Transcribed_RNA"/>
</dbReference>
<protein>
    <submittedName>
        <fullName evidence="2">Uncharacterized protein</fullName>
    </submittedName>
</protein>
<evidence type="ECO:0000313" key="2">
    <source>
        <dbReference type="EMBL" id="CAE0584530.1"/>
    </source>
</evidence>